<dbReference type="Pfam" id="PF00005">
    <property type="entry name" value="ABC_tran"/>
    <property type="match status" value="1"/>
</dbReference>
<dbReference type="CDD" id="cd03230">
    <property type="entry name" value="ABC_DR_subfamily_A"/>
    <property type="match status" value="1"/>
</dbReference>
<keyword evidence="4" id="KW-0547">Nucleotide-binding</keyword>
<dbReference type="PROSITE" id="PS00211">
    <property type="entry name" value="ABC_TRANSPORTER_1"/>
    <property type="match status" value="1"/>
</dbReference>
<dbReference type="SUPFAM" id="SSF52540">
    <property type="entry name" value="P-loop containing nucleoside triphosphate hydrolases"/>
    <property type="match status" value="1"/>
</dbReference>
<organism evidence="7 8">
    <name type="scientific">Hydrogenimonas cancrithermarum</name>
    <dbReference type="NCBI Taxonomy" id="2993563"/>
    <lineage>
        <taxon>Bacteria</taxon>
        <taxon>Pseudomonadati</taxon>
        <taxon>Campylobacterota</taxon>
        <taxon>Epsilonproteobacteria</taxon>
        <taxon>Campylobacterales</taxon>
        <taxon>Hydrogenimonadaceae</taxon>
        <taxon>Hydrogenimonas</taxon>
    </lineage>
</organism>
<protein>
    <recommendedName>
        <fullName evidence="6">ABC transporter domain-containing protein</fullName>
    </recommendedName>
</protein>
<gene>
    <name evidence="7" type="ORF">HCR_07430</name>
</gene>
<name>A0ABN6WTU6_9BACT</name>
<evidence type="ECO:0000256" key="1">
    <source>
        <dbReference type="ARBA" id="ARBA00005417"/>
    </source>
</evidence>
<keyword evidence="3" id="KW-0536">Nodulation</keyword>
<proteinExistence type="inferred from homology"/>
<dbReference type="PROSITE" id="PS50893">
    <property type="entry name" value="ABC_TRANSPORTER_2"/>
    <property type="match status" value="1"/>
</dbReference>
<dbReference type="InterPro" id="IPR027417">
    <property type="entry name" value="P-loop_NTPase"/>
</dbReference>
<dbReference type="InterPro" id="IPR003439">
    <property type="entry name" value="ABC_transporter-like_ATP-bd"/>
</dbReference>
<dbReference type="EMBL" id="AP027370">
    <property type="protein sequence ID" value="BDY12431.1"/>
    <property type="molecule type" value="Genomic_DNA"/>
</dbReference>
<dbReference type="InterPro" id="IPR050763">
    <property type="entry name" value="ABC_transporter_ATP-binding"/>
</dbReference>
<evidence type="ECO:0000313" key="8">
    <source>
        <dbReference type="Proteomes" id="UP001321445"/>
    </source>
</evidence>
<sequence length="215" mass="24123">MKNIVEVRNVTKKFMGAKVLDDVSLQIRLGDKVAMMGPNGAGKTTLVRSILGFYHVDSGSIRVEGYDPIVARVDVLRHISFIPQLPPPVKLNISELLTYVERSTGTAKEEIVSQADAMELDVEKHMAKPFFKLSGGMKQKLLIAIALAKKSRLLVFDEPTANLDPKARDHFYRLLSSIDYDHSTIFITHRVEEIEGLANRKVYMDLGKVMEDEPI</sequence>
<evidence type="ECO:0000256" key="5">
    <source>
        <dbReference type="ARBA" id="ARBA00022840"/>
    </source>
</evidence>
<evidence type="ECO:0000259" key="6">
    <source>
        <dbReference type="PROSITE" id="PS50893"/>
    </source>
</evidence>
<dbReference type="InterPro" id="IPR003593">
    <property type="entry name" value="AAA+_ATPase"/>
</dbReference>
<evidence type="ECO:0000256" key="4">
    <source>
        <dbReference type="ARBA" id="ARBA00022741"/>
    </source>
</evidence>
<feature type="domain" description="ABC transporter" evidence="6">
    <location>
        <begin position="5"/>
        <end position="215"/>
    </location>
</feature>
<evidence type="ECO:0000313" key="7">
    <source>
        <dbReference type="EMBL" id="BDY12431.1"/>
    </source>
</evidence>
<dbReference type="PANTHER" id="PTHR42711">
    <property type="entry name" value="ABC TRANSPORTER ATP-BINDING PROTEIN"/>
    <property type="match status" value="1"/>
</dbReference>
<keyword evidence="5" id="KW-0067">ATP-binding</keyword>
<dbReference type="Proteomes" id="UP001321445">
    <property type="component" value="Chromosome"/>
</dbReference>
<dbReference type="InterPro" id="IPR017871">
    <property type="entry name" value="ABC_transporter-like_CS"/>
</dbReference>
<dbReference type="Gene3D" id="3.40.50.300">
    <property type="entry name" value="P-loop containing nucleotide triphosphate hydrolases"/>
    <property type="match status" value="1"/>
</dbReference>
<accession>A0ABN6WTU6</accession>
<dbReference type="RefSeq" id="WP_320051775.1">
    <property type="nucleotide sequence ID" value="NZ_AP027370.1"/>
</dbReference>
<dbReference type="PANTHER" id="PTHR42711:SF5">
    <property type="entry name" value="ABC TRANSPORTER ATP-BINDING PROTEIN NATA"/>
    <property type="match status" value="1"/>
</dbReference>
<keyword evidence="2" id="KW-0813">Transport</keyword>
<comment type="similarity">
    <text evidence="1">Belongs to the ABC transporter superfamily.</text>
</comment>
<dbReference type="SMART" id="SM00382">
    <property type="entry name" value="AAA"/>
    <property type="match status" value="1"/>
</dbReference>
<evidence type="ECO:0000256" key="2">
    <source>
        <dbReference type="ARBA" id="ARBA00022448"/>
    </source>
</evidence>
<keyword evidence="8" id="KW-1185">Reference proteome</keyword>
<reference evidence="7 8" key="1">
    <citation type="submission" date="2023-03" db="EMBL/GenBank/DDBJ databases">
        <title>Description of Hydrogenimonas sp. ISO32.</title>
        <authorList>
            <person name="Mino S."/>
            <person name="Fukazawa S."/>
            <person name="Sawabe T."/>
        </authorList>
    </citation>
    <scope>NUCLEOTIDE SEQUENCE [LARGE SCALE GENOMIC DNA]</scope>
    <source>
        <strain evidence="7 8">ISO32</strain>
    </source>
</reference>
<evidence type="ECO:0000256" key="3">
    <source>
        <dbReference type="ARBA" id="ARBA00022458"/>
    </source>
</evidence>